<organism evidence="1 2">
    <name type="scientific">Donghicola eburneus</name>
    <dbReference type="NCBI Taxonomy" id="393278"/>
    <lineage>
        <taxon>Bacteria</taxon>
        <taxon>Pseudomonadati</taxon>
        <taxon>Pseudomonadota</taxon>
        <taxon>Alphaproteobacteria</taxon>
        <taxon>Rhodobacterales</taxon>
        <taxon>Roseobacteraceae</taxon>
        <taxon>Donghicola</taxon>
    </lineage>
</organism>
<sequence length="59" mass="6515">MSKMKDLKRSIEVIAGQVTAQQMIIEGVIVEALRKNAIDEAQIMALLTQGMDILRTTKA</sequence>
<gene>
    <name evidence="1" type="ORF">KARMA_2934</name>
</gene>
<protein>
    <submittedName>
        <fullName evidence="1">Uncharacterized protein</fullName>
    </submittedName>
</protein>
<dbReference type="EMBL" id="FMJB01000058">
    <property type="protein sequence ID" value="SCM68708.1"/>
    <property type="molecule type" value="Genomic_DNA"/>
</dbReference>
<dbReference type="RefSeq" id="WP_083595726.1">
    <property type="nucleotide sequence ID" value="NZ_FMJB01000058.1"/>
</dbReference>
<dbReference type="AlphaFoldDB" id="A0A1M4N3X5"/>
<proteinExistence type="predicted"/>
<reference evidence="2" key="1">
    <citation type="submission" date="2016-09" db="EMBL/GenBank/DDBJ databases">
        <authorList>
            <person name="Wibberg D."/>
        </authorList>
    </citation>
    <scope>NUCLEOTIDE SEQUENCE [LARGE SCALE GENOMIC DNA]</scope>
</reference>
<name>A0A1M4N3X5_9RHOB</name>
<evidence type="ECO:0000313" key="1">
    <source>
        <dbReference type="EMBL" id="SCM68708.1"/>
    </source>
</evidence>
<dbReference type="Proteomes" id="UP000184085">
    <property type="component" value="Unassembled WGS sequence"/>
</dbReference>
<accession>A0A1M4N3X5</accession>
<keyword evidence="2" id="KW-1185">Reference proteome</keyword>
<evidence type="ECO:0000313" key="2">
    <source>
        <dbReference type="Proteomes" id="UP000184085"/>
    </source>
</evidence>